<evidence type="ECO:0000256" key="9">
    <source>
        <dbReference type="ARBA" id="ARBA00022797"/>
    </source>
</evidence>
<evidence type="ECO:0000256" key="15">
    <source>
        <dbReference type="RuleBase" id="RU000683"/>
    </source>
</evidence>
<dbReference type="CDD" id="cd07265">
    <property type="entry name" value="2_3_CTD_N"/>
    <property type="match status" value="1"/>
</dbReference>
<keyword evidence="9 15" id="KW-0058">Aromatic hydrocarbons catabolism</keyword>
<feature type="domain" description="VOC" evidence="16">
    <location>
        <begin position="5"/>
        <end position="120"/>
    </location>
</feature>
<dbReference type="PROSITE" id="PS51819">
    <property type="entry name" value="VOC"/>
    <property type="match status" value="2"/>
</dbReference>
<keyword evidence="10 15" id="KW-0223">Dioxygenase</keyword>
<evidence type="ECO:0000256" key="7">
    <source>
        <dbReference type="ARBA" id="ARBA00022723"/>
    </source>
</evidence>
<evidence type="ECO:0000256" key="4">
    <source>
        <dbReference type="ARBA" id="ARBA00011881"/>
    </source>
</evidence>
<dbReference type="GO" id="GO:0018577">
    <property type="term" value="F:catechol 2,3-dioxygenase activity"/>
    <property type="evidence" value="ECO:0007669"/>
    <property type="project" value="UniProtKB-EC"/>
</dbReference>
<sequence length="314" mass="35118">MGVLRIGHVSIRVMDIDAAVKHYEDVLGLKTTMTDDAGNVYLKCWDEWDKYCLILTPSDRAGINHVAYKVQDDADLDALQTRIESWGVKTAWLEEGHLPSTGRMLQFNLPSGHDMRLYAKKEYVGTDVGTLNPDPWPDGIRGAGAHWLDHLLLMCEMNPEAGINKVEENTRFMKECLDFFLTEQILVGPNGDMQAATWMARTSTPHDIAFVGGPVSGLHHIAFFLDSWHDVLKAADVMAKNRVKIDVAPTRHGITRGETIYFFDPSGNRNETFAGLGYLAQPDRPVTTWSEDRLGSGIFYHTGEVVASFTDVYT</sequence>
<dbReference type="AlphaFoldDB" id="A0A1H9ME80"/>
<evidence type="ECO:0000256" key="6">
    <source>
        <dbReference type="ARBA" id="ARBA00022190"/>
    </source>
</evidence>
<evidence type="ECO:0000313" key="18">
    <source>
        <dbReference type="Proteomes" id="UP000199766"/>
    </source>
</evidence>
<dbReference type="Proteomes" id="UP000199766">
    <property type="component" value="Unassembled WGS sequence"/>
</dbReference>
<dbReference type="InterPro" id="IPR000486">
    <property type="entry name" value="Xdiol_ring_cleave_dOase_1/2"/>
</dbReference>
<organism evidence="17 18">
    <name type="scientific">Giesbergeria anulus</name>
    <dbReference type="NCBI Taxonomy" id="180197"/>
    <lineage>
        <taxon>Bacteria</taxon>
        <taxon>Pseudomonadati</taxon>
        <taxon>Pseudomonadota</taxon>
        <taxon>Betaproteobacteria</taxon>
        <taxon>Burkholderiales</taxon>
        <taxon>Comamonadaceae</taxon>
        <taxon>Giesbergeria</taxon>
    </lineage>
</organism>
<dbReference type="Pfam" id="PF00903">
    <property type="entry name" value="Glyoxalase"/>
    <property type="match status" value="1"/>
</dbReference>
<keyword evidence="7" id="KW-0479">Metal-binding</keyword>
<name>A0A1H9ME80_9BURK</name>
<dbReference type="NCBIfam" id="TIGR03211">
    <property type="entry name" value="catechol_2_3"/>
    <property type="match status" value="1"/>
</dbReference>
<evidence type="ECO:0000256" key="10">
    <source>
        <dbReference type="ARBA" id="ARBA00022964"/>
    </source>
</evidence>
<accession>A0A1H9ME80</accession>
<dbReference type="PROSITE" id="PS00082">
    <property type="entry name" value="EXTRADIOL_DIOXYGENAS"/>
    <property type="match status" value="1"/>
</dbReference>
<feature type="domain" description="VOC" evidence="16">
    <location>
        <begin position="151"/>
        <end position="275"/>
    </location>
</feature>
<dbReference type="PANTHER" id="PTHR21366">
    <property type="entry name" value="GLYOXALASE FAMILY PROTEIN"/>
    <property type="match status" value="1"/>
</dbReference>
<evidence type="ECO:0000256" key="14">
    <source>
        <dbReference type="ARBA" id="ARBA00031146"/>
    </source>
</evidence>
<dbReference type="PANTHER" id="PTHR21366:SF14">
    <property type="entry name" value="GLYOXALASE DOMAIN-CONTAINING PROTEIN 5"/>
    <property type="match status" value="1"/>
</dbReference>
<evidence type="ECO:0000256" key="12">
    <source>
        <dbReference type="ARBA" id="ARBA00023004"/>
    </source>
</evidence>
<evidence type="ECO:0000256" key="11">
    <source>
        <dbReference type="ARBA" id="ARBA00023002"/>
    </source>
</evidence>
<dbReference type="InterPro" id="IPR017624">
    <property type="entry name" value="Catechol_2-3_dOase"/>
</dbReference>
<gene>
    <name evidence="17" type="ORF">SAMN02982919_01974</name>
</gene>
<evidence type="ECO:0000256" key="8">
    <source>
        <dbReference type="ARBA" id="ARBA00022737"/>
    </source>
</evidence>
<protein>
    <recommendedName>
        <fullName evidence="6">Metapyrocatechase</fullName>
        <ecNumber evidence="5">1.13.11.2</ecNumber>
    </recommendedName>
    <alternativeName>
        <fullName evidence="14">CatO2ase</fullName>
    </alternativeName>
    <alternativeName>
        <fullName evidence="13">Catechol 2,3-dioxygenase</fullName>
    </alternativeName>
</protein>
<dbReference type="RefSeq" id="WP_091456673.1">
    <property type="nucleotide sequence ID" value="NZ_FOGD01000005.1"/>
</dbReference>
<dbReference type="GO" id="GO:0008198">
    <property type="term" value="F:ferrous iron binding"/>
    <property type="evidence" value="ECO:0007669"/>
    <property type="project" value="InterPro"/>
</dbReference>
<evidence type="ECO:0000256" key="5">
    <source>
        <dbReference type="ARBA" id="ARBA00013117"/>
    </source>
</evidence>
<evidence type="ECO:0000256" key="2">
    <source>
        <dbReference type="ARBA" id="ARBA00001954"/>
    </source>
</evidence>
<evidence type="ECO:0000256" key="3">
    <source>
        <dbReference type="ARBA" id="ARBA00008784"/>
    </source>
</evidence>
<keyword evidence="18" id="KW-1185">Reference proteome</keyword>
<dbReference type="InterPro" id="IPR054560">
    <property type="entry name" value="XylE-like_N"/>
</dbReference>
<comment type="catalytic activity">
    <reaction evidence="1">
        <text>catechol + O2 = (2Z,4E)-2-hydroxy-6-oxohexa-2,4-dienoate + H(+)</text>
        <dbReference type="Rhea" id="RHEA:17337"/>
        <dbReference type="ChEBI" id="CHEBI:15378"/>
        <dbReference type="ChEBI" id="CHEBI:15379"/>
        <dbReference type="ChEBI" id="CHEBI:18135"/>
        <dbReference type="ChEBI" id="CHEBI:71198"/>
        <dbReference type="EC" id="1.13.11.2"/>
    </reaction>
</comment>
<evidence type="ECO:0000256" key="13">
    <source>
        <dbReference type="ARBA" id="ARBA00030369"/>
    </source>
</evidence>
<proteinExistence type="inferred from homology"/>
<comment type="similarity">
    <text evidence="3 15">Belongs to the extradiol ring-cleavage dioxygenase family.</text>
</comment>
<comment type="subunit">
    <text evidence="4">Homotetramer.</text>
</comment>
<dbReference type="InterPro" id="IPR004360">
    <property type="entry name" value="Glyas_Fos-R_dOase_dom"/>
</dbReference>
<evidence type="ECO:0000313" key="17">
    <source>
        <dbReference type="EMBL" id="SER21769.1"/>
    </source>
</evidence>
<dbReference type="SUPFAM" id="SSF54593">
    <property type="entry name" value="Glyoxalase/Bleomycin resistance protein/Dihydroxybiphenyl dioxygenase"/>
    <property type="match status" value="1"/>
</dbReference>
<dbReference type="STRING" id="180197.SAMN02982919_01974"/>
<dbReference type="EC" id="1.13.11.2" evidence="5"/>
<evidence type="ECO:0000259" key="16">
    <source>
        <dbReference type="PROSITE" id="PS51819"/>
    </source>
</evidence>
<dbReference type="InterPro" id="IPR050383">
    <property type="entry name" value="GlyoxalaseI/FosfomycinResist"/>
</dbReference>
<dbReference type="Pfam" id="PF22247">
    <property type="entry name" value="Diox-like_N"/>
    <property type="match status" value="1"/>
</dbReference>
<evidence type="ECO:0000256" key="1">
    <source>
        <dbReference type="ARBA" id="ARBA00000163"/>
    </source>
</evidence>
<dbReference type="InterPro" id="IPR029068">
    <property type="entry name" value="Glyas_Bleomycin-R_OHBP_Dase"/>
</dbReference>
<dbReference type="InterPro" id="IPR037523">
    <property type="entry name" value="VOC_core"/>
</dbReference>
<dbReference type="EMBL" id="FOGD01000005">
    <property type="protein sequence ID" value="SER21769.1"/>
    <property type="molecule type" value="Genomic_DNA"/>
</dbReference>
<keyword evidence="11 15" id="KW-0560">Oxidoreductase</keyword>
<dbReference type="OrthoDB" id="9804944at2"/>
<comment type="cofactor">
    <cofactor evidence="2 15">
        <name>Fe(2+)</name>
        <dbReference type="ChEBI" id="CHEBI:29033"/>
    </cofactor>
</comment>
<keyword evidence="12 15" id="KW-0408">Iron</keyword>
<keyword evidence="8" id="KW-0677">Repeat</keyword>
<dbReference type="Gene3D" id="3.10.180.10">
    <property type="entry name" value="2,3-Dihydroxybiphenyl 1,2-Dioxygenase, domain 1"/>
    <property type="match status" value="2"/>
</dbReference>
<reference evidence="17 18" key="1">
    <citation type="submission" date="2016-10" db="EMBL/GenBank/DDBJ databases">
        <authorList>
            <person name="de Groot N.N."/>
        </authorList>
    </citation>
    <scope>NUCLEOTIDE SEQUENCE [LARGE SCALE GENOMIC DNA]</scope>
    <source>
        <strain evidence="17 18">ATCC 35958</strain>
    </source>
</reference>